<feature type="compositionally biased region" description="Basic residues" evidence="1">
    <location>
        <begin position="80"/>
        <end position="89"/>
    </location>
</feature>
<organism evidence="2 3">
    <name type="scientific">Chiloscyllium punctatum</name>
    <name type="common">Brownbanded bambooshark</name>
    <name type="synonym">Hemiscyllium punctatum</name>
    <dbReference type="NCBI Taxonomy" id="137246"/>
    <lineage>
        <taxon>Eukaryota</taxon>
        <taxon>Metazoa</taxon>
        <taxon>Chordata</taxon>
        <taxon>Craniata</taxon>
        <taxon>Vertebrata</taxon>
        <taxon>Chondrichthyes</taxon>
        <taxon>Elasmobranchii</taxon>
        <taxon>Galeomorphii</taxon>
        <taxon>Galeoidea</taxon>
        <taxon>Orectolobiformes</taxon>
        <taxon>Hemiscylliidae</taxon>
        <taxon>Chiloscyllium</taxon>
    </lineage>
</organism>
<keyword evidence="3" id="KW-1185">Reference proteome</keyword>
<protein>
    <submittedName>
        <fullName evidence="2">Uncharacterized protein</fullName>
    </submittedName>
</protein>
<name>A0A401SRE9_CHIPU</name>
<gene>
    <name evidence="2" type="ORF">chiPu_0011432</name>
</gene>
<dbReference type="Proteomes" id="UP000287033">
    <property type="component" value="Unassembled WGS sequence"/>
</dbReference>
<accession>A0A401SRE9</accession>
<reference evidence="2 3" key="1">
    <citation type="journal article" date="2018" name="Nat. Ecol. Evol.">
        <title>Shark genomes provide insights into elasmobranch evolution and the origin of vertebrates.</title>
        <authorList>
            <person name="Hara Y"/>
            <person name="Yamaguchi K"/>
            <person name="Onimaru K"/>
            <person name="Kadota M"/>
            <person name="Koyanagi M"/>
            <person name="Keeley SD"/>
            <person name="Tatsumi K"/>
            <person name="Tanaka K"/>
            <person name="Motone F"/>
            <person name="Kageyama Y"/>
            <person name="Nozu R"/>
            <person name="Adachi N"/>
            <person name="Nishimura O"/>
            <person name="Nakagawa R"/>
            <person name="Tanegashima C"/>
            <person name="Kiyatake I"/>
            <person name="Matsumoto R"/>
            <person name="Murakumo K"/>
            <person name="Nishida K"/>
            <person name="Terakita A"/>
            <person name="Kuratani S"/>
            <person name="Sato K"/>
            <person name="Hyodo S Kuraku.S."/>
        </authorList>
    </citation>
    <scope>NUCLEOTIDE SEQUENCE [LARGE SCALE GENOMIC DNA]</scope>
</reference>
<dbReference type="AlphaFoldDB" id="A0A401SRE9"/>
<comment type="caution">
    <text evidence="2">The sequence shown here is derived from an EMBL/GenBank/DDBJ whole genome shotgun (WGS) entry which is preliminary data.</text>
</comment>
<feature type="region of interest" description="Disordered" evidence="1">
    <location>
        <begin position="57"/>
        <end position="89"/>
    </location>
</feature>
<dbReference type="InterPro" id="IPR031708">
    <property type="entry name" value="DUF4722"/>
</dbReference>
<dbReference type="EMBL" id="BEZZ01000475">
    <property type="protein sequence ID" value="GCC32968.1"/>
    <property type="molecule type" value="Genomic_DNA"/>
</dbReference>
<evidence type="ECO:0000313" key="2">
    <source>
        <dbReference type="EMBL" id="GCC32968.1"/>
    </source>
</evidence>
<dbReference type="OrthoDB" id="9972253at2759"/>
<evidence type="ECO:0000313" key="3">
    <source>
        <dbReference type="Proteomes" id="UP000287033"/>
    </source>
</evidence>
<dbReference type="Pfam" id="PF15849">
    <property type="entry name" value="DUF4722"/>
    <property type="match status" value="1"/>
</dbReference>
<proteinExistence type="predicted"/>
<sequence>MKPSRKSVLQSVLLIKTTDITEIRNLIDREFDKIRQKASTAWTEEHEHRLRSITTYSAEHRIKQLDEPTQGRVRPNSPTRLHRPHPPEV</sequence>
<evidence type="ECO:0000256" key="1">
    <source>
        <dbReference type="SAM" id="MobiDB-lite"/>
    </source>
</evidence>